<dbReference type="AlphaFoldDB" id="A0A835JF23"/>
<dbReference type="Proteomes" id="UP000657918">
    <property type="component" value="Chromosome 16"/>
</dbReference>
<evidence type="ECO:0000256" key="7">
    <source>
        <dbReference type="ARBA" id="ARBA00034457"/>
    </source>
</evidence>
<evidence type="ECO:0000313" key="11">
    <source>
        <dbReference type="Proteomes" id="UP000657918"/>
    </source>
</evidence>
<sequence length="133" mass="14276">MAGDTWGGGRGPSQLNACSTVPSMPLMAHPLVSTHTSLATRLRLDNEETSCWGSLLHLQSCISNVVLFFLNGETYLSPSCCHAIRIIGHHCWPSMLGSLGFTVQEGDILPGFCDATAHSSSPPPEPIFFPNHT</sequence>
<accession>A0A835JF23</accession>
<comment type="similarity">
    <text evidence="8">Belongs to the plant egg cell-secreted peptide family.</text>
</comment>
<keyword evidence="3" id="KW-0964">Secreted</keyword>
<evidence type="ECO:0000256" key="1">
    <source>
        <dbReference type="ARBA" id="ARBA00004541"/>
    </source>
</evidence>
<dbReference type="GO" id="GO:0031410">
    <property type="term" value="C:cytoplasmic vesicle"/>
    <property type="evidence" value="ECO:0007669"/>
    <property type="project" value="UniProtKB-SubCell"/>
</dbReference>
<evidence type="ECO:0000256" key="3">
    <source>
        <dbReference type="ARBA" id="ARBA00022525"/>
    </source>
</evidence>
<dbReference type="PANTHER" id="PTHR35293">
    <property type="entry name" value="EGG CELL-SECRETED PROTEIN 1.5"/>
    <property type="match status" value="1"/>
</dbReference>
<dbReference type="GO" id="GO:0080155">
    <property type="term" value="P:regulation of double fertilization forming a zygote and endosperm"/>
    <property type="evidence" value="ECO:0007669"/>
    <property type="project" value="UniProtKB-ARBA"/>
</dbReference>
<evidence type="ECO:0000256" key="5">
    <source>
        <dbReference type="ARBA" id="ARBA00023279"/>
    </source>
</evidence>
<feature type="domain" description="Prolamin-like" evidence="9">
    <location>
        <begin position="51"/>
        <end position="114"/>
    </location>
</feature>
<keyword evidence="6" id="KW-0968">Cytoplasmic vesicle</keyword>
<protein>
    <recommendedName>
        <fullName evidence="9">Prolamin-like domain-containing protein</fullName>
    </recommendedName>
</protein>
<comment type="function">
    <text evidence="7">Involved in the regulation of gamete interactions during the double fertilization and to prevent multiple-pollen tube attraction; mediates the redistribution of the gamete fusogen HAP2/GCS1 to the cell surface after secretion upon sperm arrival.</text>
</comment>
<name>A0A835JF23_9ROSI</name>
<comment type="subcellular location">
    <subcellularLocation>
        <location evidence="1">Cytoplasmic vesicle</location>
    </subcellularLocation>
    <subcellularLocation>
        <location evidence="2">Secreted</location>
    </subcellularLocation>
</comment>
<comment type="caution">
    <text evidence="10">The sequence shown here is derived from an EMBL/GenBank/DDBJ whole genome shotgun (WGS) entry which is preliminary data.</text>
</comment>
<gene>
    <name evidence="10" type="ORF">SADUNF_Sadunf16G0186000</name>
</gene>
<dbReference type="GO" id="GO:0005576">
    <property type="term" value="C:extracellular region"/>
    <property type="evidence" value="ECO:0007669"/>
    <property type="project" value="UniProtKB-SubCell"/>
</dbReference>
<keyword evidence="11" id="KW-1185">Reference proteome</keyword>
<dbReference type="GO" id="GO:2000008">
    <property type="term" value="P:regulation of protein localization to cell surface"/>
    <property type="evidence" value="ECO:0007669"/>
    <property type="project" value="UniProtKB-ARBA"/>
</dbReference>
<dbReference type="InterPro" id="IPR008502">
    <property type="entry name" value="Prolamin-like"/>
</dbReference>
<evidence type="ECO:0000256" key="6">
    <source>
        <dbReference type="ARBA" id="ARBA00023329"/>
    </source>
</evidence>
<evidence type="ECO:0000259" key="9">
    <source>
        <dbReference type="Pfam" id="PF05617"/>
    </source>
</evidence>
<evidence type="ECO:0000256" key="8">
    <source>
        <dbReference type="ARBA" id="ARBA00034484"/>
    </source>
</evidence>
<dbReference type="InterPro" id="IPR044711">
    <property type="entry name" value="EC11-15"/>
</dbReference>
<keyword evidence="4" id="KW-0732">Signal</keyword>
<dbReference type="EMBL" id="JADGMS010000016">
    <property type="protein sequence ID" value="KAF9666025.1"/>
    <property type="molecule type" value="Genomic_DNA"/>
</dbReference>
<organism evidence="10 11">
    <name type="scientific">Salix dunnii</name>
    <dbReference type="NCBI Taxonomy" id="1413687"/>
    <lineage>
        <taxon>Eukaryota</taxon>
        <taxon>Viridiplantae</taxon>
        <taxon>Streptophyta</taxon>
        <taxon>Embryophyta</taxon>
        <taxon>Tracheophyta</taxon>
        <taxon>Spermatophyta</taxon>
        <taxon>Magnoliopsida</taxon>
        <taxon>eudicotyledons</taxon>
        <taxon>Gunneridae</taxon>
        <taxon>Pentapetalae</taxon>
        <taxon>rosids</taxon>
        <taxon>fabids</taxon>
        <taxon>Malpighiales</taxon>
        <taxon>Salicaceae</taxon>
        <taxon>Saliceae</taxon>
        <taxon>Salix</taxon>
    </lineage>
</organism>
<dbReference type="OrthoDB" id="776947at2759"/>
<evidence type="ECO:0000313" key="10">
    <source>
        <dbReference type="EMBL" id="KAF9666025.1"/>
    </source>
</evidence>
<dbReference type="PANTHER" id="PTHR35293:SF1">
    <property type="entry name" value="EGG CELL-SECRETED PROTEIN 1.5"/>
    <property type="match status" value="1"/>
</dbReference>
<dbReference type="Pfam" id="PF05617">
    <property type="entry name" value="Prolamin_like"/>
    <property type="match status" value="1"/>
</dbReference>
<reference evidence="10 11" key="1">
    <citation type="submission" date="2020-10" db="EMBL/GenBank/DDBJ databases">
        <title>Plant Genome Project.</title>
        <authorList>
            <person name="Zhang R.-G."/>
        </authorList>
    </citation>
    <scope>NUCLEOTIDE SEQUENCE [LARGE SCALE GENOMIC DNA]</scope>
    <source>
        <strain evidence="10">FAFU-HL-1</strain>
        <tissue evidence="10">Leaf</tissue>
    </source>
</reference>
<dbReference type="GO" id="GO:0009567">
    <property type="term" value="P:double fertilization forming a zygote and endosperm"/>
    <property type="evidence" value="ECO:0007669"/>
    <property type="project" value="InterPro"/>
</dbReference>
<keyword evidence="5" id="KW-0278">Fertilization</keyword>
<evidence type="ECO:0000256" key="2">
    <source>
        <dbReference type="ARBA" id="ARBA00004613"/>
    </source>
</evidence>
<proteinExistence type="inferred from homology"/>
<evidence type="ECO:0000256" key="4">
    <source>
        <dbReference type="ARBA" id="ARBA00022729"/>
    </source>
</evidence>